<name>A0A917SMG8_9RHOB</name>
<sequence length="151" mass="15137">MLSSIGLGSVSALLQPTTAPVEARSSSSSTERTSGGAASGETSSGKGSAKAAAAGNGYGGDTPAPSSTSAVTGSQGVAPVGQSATEARTAYDRRDEPASDSDRDLAAATQRRMFRAQLIDRIGADPEPPRAAVKAASGNVAIRETELDYSY</sequence>
<reference evidence="2" key="2">
    <citation type="submission" date="2020-09" db="EMBL/GenBank/DDBJ databases">
        <authorList>
            <person name="Sun Q."/>
            <person name="Zhou Y."/>
        </authorList>
    </citation>
    <scope>NUCLEOTIDE SEQUENCE</scope>
    <source>
        <strain evidence="2">CGMCC 1.6293</strain>
    </source>
</reference>
<feature type="compositionally biased region" description="Low complexity" evidence="1">
    <location>
        <begin position="22"/>
        <end position="55"/>
    </location>
</feature>
<protein>
    <submittedName>
        <fullName evidence="2">Uncharacterized protein</fullName>
    </submittedName>
</protein>
<evidence type="ECO:0000313" key="3">
    <source>
        <dbReference type="Proteomes" id="UP000649829"/>
    </source>
</evidence>
<evidence type="ECO:0000256" key="1">
    <source>
        <dbReference type="SAM" id="MobiDB-lite"/>
    </source>
</evidence>
<feature type="region of interest" description="Disordered" evidence="1">
    <location>
        <begin position="1"/>
        <end position="109"/>
    </location>
</feature>
<feature type="compositionally biased region" description="Polar residues" evidence="1">
    <location>
        <begin position="64"/>
        <end position="75"/>
    </location>
</feature>
<dbReference type="Proteomes" id="UP000649829">
    <property type="component" value="Unassembled WGS sequence"/>
</dbReference>
<dbReference type="AlphaFoldDB" id="A0A917SMG8"/>
<keyword evidence="3" id="KW-1185">Reference proteome</keyword>
<comment type="caution">
    <text evidence="2">The sequence shown here is derived from an EMBL/GenBank/DDBJ whole genome shotgun (WGS) entry which is preliminary data.</text>
</comment>
<feature type="compositionally biased region" description="Basic and acidic residues" evidence="1">
    <location>
        <begin position="89"/>
        <end position="105"/>
    </location>
</feature>
<proteinExistence type="predicted"/>
<accession>A0A917SMG8</accession>
<gene>
    <name evidence="2" type="ORF">GCM10011534_10000</name>
</gene>
<reference evidence="2" key="1">
    <citation type="journal article" date="2014" name="Int. J. Syst. Evol. Microbiol.">
        <title>Complete genome sequence of Corynebacterium casei LMG S-19264T (=DSM 44701T), isolated from a smear-ripened cheese.</title>
        <authorList>
            <consortium name="US DOE Joint Genome Institute (JGI-PGF)"/>
            <person name="Walter F."/>
            <person name="Albersmeier A."/>
            <person name="Kalinowski J."/>
            <person name="Ruckert C."/>
        </authorList>
    </citation>
    <scope>NUCLEOTIDE SEQUENCE</scope>
    <source>
        <strain evidence="2">CGMCC 1.6293</strain>
    </source>
</reference>
<dbReference type="EMBL" id="BMLF01000001">
    <property type="protein sequence ID" value="GGL89872.1"/>
    <property type="molecule type" value="Genomic_DNA"/>
</dbReference>
<evidence type="ECO:0000313" key="2">
    <source>
        <dbReference type="EMBL" id="GGL89872.1"/>
    </source>
</evidence>
<organism evidence="2 3">
    <name type="scientific">Pseudooceanicola nanhaiensis</name>
    <dbReference type="NCBI Taxonomy" id="375761"/>
    <lineage>
        <taxon>Bacteria</taxon>
        <taxon>Pseudomonadati</taxon>
        <taxon>Pseudomonadota</taxon>
        <taxon>Alphaproteobacteria</taxon>
        <taxon>Rhodobacterales</taxon>
        <taxon>Paracoccaceae</taxon>
        <taxon>Pseudooceanicola</taxon>
    </lineage>
</organism>
<dbReference type="RefSeq" id="WP_156954631.1">
    <property type="nucleotide sequence ID" value="NZ_BMLF01000001.1"/>
</dbReference>